<dbReference type="InterPro" id="IPR038718">
    <property type="entry name" value="SNF2-like_sf"/>
</dbReference>
<evidence type="ECO:0000256" key="6">
    <source>
        <dbReference type="ARBA" id="ARBA00022801"/>
    </source>
</evidence>
<dbReference type="SMART" id="SM00487">
    <property type="entry name" value="DEXDc"/>
    <property type="match status" value="1"/>
</dbReference>
<keyword evidence="10" id="KW-0539">Nucleus</keyword>
<feature type="domain" description="Helicase ATP-binding" evidence="13">
    <location>
        <begin position="266"/>
        <end position="459"/>
    </location>
</feature>
<feature type="domain" description="Helicase C-terminal" evidence="14">
    <location>
        <begin position="684"/>
        <end position="853"/>
    </location>
</feature>
<comment type="similarity">
    <text evidence="2">Belongs to the SNF2/RAD54 helicase family. RAD16 subfamily.</text>
</comment>
<dbReference type="GO" id="GO:0005634">
    <property type="term" value="C:nucleus"/>
    <property type="evidence" value="ECO:0007669"/>
    <property type="project" value="UniProtKB-SubCell"/>
</dbReference>
<keyword evidence="15" id="KW-0418">Kinase</keyword>
<dbReference type="GO" id="GO:0008094">
    <property type="term" value="F:ATP-dependent activity, acting on DNA"/>
    <property type="evidence" value="ECO:0007669"/>
    <property type="project" value="TreeGrafter"/>
</dbReference>
<dbReference type="GO" id="GO:0003676">
    <property type="term" value="F:nucleic acid binding"/>
    <property type="evidence" value="ECO:0007669"/>
    <property type="project" value="InterPro"/>
</dbReference>
<dbReference type="InterPro" id="IPR014905">
    <property type="entry name" value="HIRAN"/>
</dbReference>
<dbReference type="Pfam" id="PF08797">
    <property type="entry name" value="HIRAN"/>
    <property type="match status" value="1"/>
</dbReference>
<dbReference type="Pfam" id="PF00176">
    <property type="entry name" value="SNF2-rel_dom"/>
    <property type="match status" value="1"/>
</dbReference>
<dbReference type="SMART" id="SM00490">
    <property type="entry name" value="HELICc"/>
    <property type="match status" value="1"/>
</dbReference>
<evidence type="ECO:0000256" key="2">
    <source>
        <dbReference type="ARBA" id="ARBA00008438"/>
    </source>
</evidence>
<dbReference type="GO" id="GO:0004386">
    <property type="term" value="F:helicase activity"/>
    <property type="evidence" value="ECO:0007669"/>
    <property type="project" value="UniProtKB-KW"/>
</dbReference>
<keyword evidence="3" id="KW-0479">Metal-binding</keyword>
<evidence type="ECO:0000256" key="5">
    <source>
        <dbReference type="ARBA" id="ARBA00022771"/>
    </source>
</evidence>
<dbReference type="InterPro" id="IPR001841">
    <property type="entry name" value="Znf_RING"/>
</dbReference>
<dbReference type="OrthoDB" id="448448at2759"/>
<dbReference type="PROSITE" id="PS51192">
    <property type="entry name" value="HELICASE_ATP_BIND_1"/>
    <property type="match status" value="1"/>
</dbReference>
<name>A0A2P5BGL2_PARAD</name>
<dbReference type="CDD" id="cd18793">
    <property type="entry name" value="SF2_C_SNF"/>
    <property type="match status" value="1"/>
</dbReference>
<dbReference type="AlphaFoldDB" id="A0A2P5BGL2"/>
<dbReference type="GO" id="GO:0016301">
    <property type="term" value="F:kinase activity"/>
    <property type="evidence" value="ECO:0007669"/>
    <property type="project" value="UniProtKB-KW"/>
</dbReference>
<evidence type="ECO:0000259" key="13">
    <source>
        <dbReference type="PROSITE" id="PS51192"/>
    </source>
</evidence>
<keyword evidence="15" id="KW-0808">Transferase</keyword>
<keyword evidence="7" id="KW-0347">Helicase</keyword>
<evidence type="ECO:0000259" key="14">
    <source>
        <dbReference type="PROSITE" id="PS51194"/>
    </source>
</evidence>
<dbReference type="InterPro" id="IPR050628">
    <property type="entry name" value="SNF2_RAD54_helicase_TF"/>
</dbReference>
<dbReference type="GO" id="GO:0008270">
    <property type="term" value="F:zinc ion binding"/>
    <property type="evidence" value="ECO:0007669"/>
    <property type="project" value="UniProtKB-KW"/>
</dbReference>
<dbReference type="InterPro" id="IPR000330">
    <property type="entry name" value="SNF2_N"/>
</dbReference>
<dbReference type="SUPFAM" id="SSF57850">
    <property type="entry name" value="RING/U-box"/>
    <property type="match status" value="1"/>
</dbReference>
<reference evidence="16" key="1">
    <citation type="submission" date="2016-06" db="EMBL/GenBank/DDBJ databases">
        <title>Parallel loss of symbiosis genes in relatives of nitrogen-fixing non-legume Parasponia.</title>
        <authorList>
            <person name="Van Velzen R."/>
            <person name="Holmer R."/>
            <person name="Bu F."/>
            <person name="Rutten L."/>
            <person name="Van Zeijl A."/>
            <person name="Liu W."/>
            <person name="Santuari L."/>
            <person name="Cao Q."/>
            <person name="Sharma T."/>
            <person name="Shen D."/>
            <person name="Roswanjaya Y."/>
            <person name="Wardhani T."/>
            <person name="Kalhor M.S."/>
            <person name="Jansen J."/>
            <person name="Van den Hoogen J."/>
            <person name="Gungor B."/>
            <person name="Hartog M."/>
            <person name="Hontelez J."/>
            <person name="Verver J."/>
            <person name="Yang W.-C."/>
            <person name="Schijlen E."/>
            <person name="Repin R."/>
            <person name="Schilthuizen M."/>
            <person name="Schranz E."/>
            <person name="Heidstra R."/>
            <person name="Miyata K."/>
            <person name="Fedorova E."/>
            <person name="Kohlen W."/>
            <person name="Bisseling T."/>
            <person name="Smit S."/>
            <person name="Geurts R."/>
        </authorList>
    </citation>
    <scope>NUCLEOTIDE SEQUENCE [LARGE SCALE GENOMIC DNA]</scope>
    <source>
        <strain evidence="16">cv. WU1-14</strain>
    </source>
</reference>
<accession>A0A2P5BGL2</accession>
<evidence type="ECO:0000313" key="15">
    <source>
        <dbReference type="EMBL" id="PON47927.1"/>
    </source>
</evidence>
<dbReference type="PANTHER" id="PTHR45626:SF17">
    <property type="entry name" value="HELICASE-LIKE TRANSCRIPTION FACTOR"/>
    <property type="match status" value="1"/>
</dbReference>
<dbReference type="PANTHER" id="PTHR45626">
    <property type="entry name" value="TRANSCRIPTION TERMINATION FACTOR 2-RELATED"/>
    <property type="match status" value="1"/>
</dbReference>
<evidence type="ECO:0000256" key="11">
    <source>
        <dbReference type="PROSITE-ProRule" id="PRU00175"/>
    </source>
</evidence>
<dbReference type="Gene3D" id="3.40.50.300">
    <property type="entry name" value="P-loop containing nucleotide triphosphate hydrolases"/>
    <property type="match status" value="1"/>
</dbReference>
<evidence type="ECO:0000256" key="7">
    <source>
        <dbReference type="ARBA" id="ARBA00022806"/>
    </source>
</evidence>
<evidence type="ECO:0000256" key="8">
    <source>
        <dbReference type="ARBA" id="ARBA00022833"/>
    </source>
</evidence>
<evidence type="ECO:0000256" key="4">
    <source>
        <dbReference type="ARBA" id="ARBA00022741"/>
    </source>
</evidence>
<gene>
    <name evidence="15" type="ORF">PanWU01x14_241010</name>
</gene>
<dbReference type="InterPro" id="IPR027417">
    <property type="entry name" value="P-loop_NTPase"/>
</dbReference>
<dbReference type="PROSITE" id="PS51194">
    <property type="entry name" value="HELICASE_CTER"/>
    <property type="match status" value="1"/>
</dbReference>
<proteinExistence type="inferred from homology"/>
<dbReference type="PROSITE" id="PS50089">
    <property type="entry name" value="ZF_RING_2"/>
    <property type="match status" value="1"/>
</dbReference>
<keyword evidence="9" id="KW-0067">ATP-binding</keyword>
<keyword evidence="6" id="KW-0378">Hydrolase</keyword>
<evidence type="ECO:0000256" key="10">
    <source>
        <dbReference type="ARBA" id="ARBA00023242"/>
    </source>
</evidence>
<keyword evidence="4" id="KW-0547">Nucleotide-binding</keyword>
<dbReference type="InterPro" id="IPR014001">
    <property type="entry name" value="Helicase_ATP-bd"/>
</dbReference>
<evidence type="ECO:0000313" key="16">
    <source>
        <dbReference type="Proteomes" id="UP000237105"/>
    </source>
</evidence>
<evidence type="ECO:0000259" key="12">
    <source>
        <dbReference type="PROSITE" id="PS50089"/>
    </source>
</evidence>
<sequence length="883" mass="100189">MKGQKCRNLKALKYKSFQDFFLPLSHDLQPLPWSPETHLLGFIVTNISLSQNNDNSSVSINGNEIVTLIREMPLNLDDPDAVHDDFSIKVVNMRMAEVGLIEKAAAAVLAPLMDSGSITVQGIVLEKQSQVNSDNVMVVPCHIHIFAEIGSFPILMSKILRSGLLFFSLCDESCSTPEEARVVVEEKRRLFKDDIYELVSGERLQKSGTLSALFSAPEEAIKPGLCRFQREGLCWLVQREGSEQLPPFWKENNGCYVNMLTGYETKIRPEPLRGGILADDVGMGKTLTMISLIAFDKYPGGLRYATSSENVMEEVVKKRKTDKDANLEESSCRKTTLIVCPPPALSTWNTELRERTKRGSFEVCRYHGWQSAEELQKYDIVLITYGMLATAYSSLKSPVMEINWWRVILDDAHVIRNTKALPTRAVCQLKANRRWVVTGTPIQDGAFDLFSFMVFLRFEPFSNESYWQNHIQIPLAHENETGLSRLQSMVAAISLTRTKEQTRILMMKPIHVEDHPFDLSTEERKVYDQIEKVAKKVLKEYIRAGSPMTKYTTVLSTILLLRQVCTHLALCPSDIESWLSSIKTEDVSNNQEQLEKIVEILQDCEDLQCPICSSLPTNMEIAHCCHIFCKRCNSDKQIIHSESPCPICCRPLKPSIRYTAPSTSLEANNESCSSRLMMSTKVSVLLSLLKQSKEQNSITKSVVFTQFKKMLVLLEKPLKEAGFKVSCLDRSMNEIQRTQVIEEFGASEKDGPTVLIASLNTYGTGINLSSASRVYFLEPWWNPAVEERAIGRVHTIWKFDEVKVVRLIARNSIEEEMLGSHEKKWNFAKEAFKRADSVSFIDPGIPISFEGNLNFAKETFRRAWSKERRDLRINSLRSLAWAL</sequence>
<comment type="caution">
    <text evidence="15">The sequence shown here is derived from an EMBL/GenBank/DDBJ whole genome shotgun (WGS) entry which is preliminary data.</text>
</comment>
<organism evidence="15 16">
    <name type="scientific">Parasponia andersonii</name>
    <name type="common">Sponia andersonii</name>
    <dbReference type="NCBI Taxonomy" id="3476"/>
    <lineage>
        <taxon>Eukaryota</taxon>
        <taxon>Viridiplantae</taxon>
        <taxon>Streptophyta</taxon>
        <taxon>Embryophyta</taxon>
        <taxon>Tracheophyta</taxon>
        <taxon>Spermatophyta</taxon>
        <taxon>Magnoliopsida</taxon>
        <taxon>eudicotyledons</taxon>
        <taxon>Gunneridae</taxon>
        <taxon>Pentapetalae</taxon>
        <taxon>rosids</taxon>
        <taxon>fabids</taxon>
        <taxon>Rosales</taxon>
        <taxon>Cannabaceae</taxon>
        <taxon>Parasponia</taxon>
    </lineage>
</organism>
<feature type="domain" description="RING-type" evidence="12">
    <location>
        <begin position="609"/>
        <end position="648"/>
    </location>
</feature>
<dbReference type="InterPro" id="IPR049730">
    <property type="entry name" value="SNF2/RAD54-like_C"/>
</dbReference>
<dbReference type="Pfam" id="PF00271">
    <property type="entry name" value="Helicase_C"/>
    <property type="match status" value="1"/>
</dbReference>
<dbReference type="STRING" id="3476.A0A2P5BGL2"/>
<dbReference type="GO" id="GO:0016818">
    <property type="term" value="F:hydrolase activity, acting on acid anhydrides, in phosphorus-containing anhydrides"/>
    <property type="evidence" value="ECO:0007669"/>
    <property type="project" value="InterPro"/>
</dbReference>
<protein>
    <submittedName>
        <fullName evidence="15">Cdk-activating kinase assembly factor</fullName>
    </submittedName>
</protein>
<keyword evidence="16" id="KW-1185">Reference proteome</keyword>
<dbReference type="EMBL" id="JXTB01000285">
    <property type="protein sequence ID" value="PON47927.1"/>
    <property type="molecule type" value="Genomic_DNA"/>
</dbReference>
<comment type="subcellular location">
    <subcellularLocation>
        <location evidence="1">Nucleus</location>
    </subcellularLocation>
</comment>
<keyword evidence="8" id="KW-0862">Zinc</keyword>
<keyword evidence="5 11" id="KW-0863">Zinc-finger</keyword>
<dbReference type="Proteomes" id="UP000237105">
    <property type="component" value="Unassembled WGS sequence"/>
</dbReference>
<dbReference type="SUPFAM" id="SSF52540">
    <property type="entry name" value="P-loop containing nucleoside triphosphate hydrolases"/>
    <property type="match status" value="2"/>
</dbReference>
<dbReference type="GO" id="GO:0005524">
    <property type="term" value="F:ATP binding"/>
    <property type="evidence" value="ECO:0007669"/>
    <property type="project" value="UniProtKB-KW"/>
</dbReference>
<dbReference type="GO" id="GO:0006281">
    <property type="term" value="P:DNA repair"/>
    <property type="evidence" value="ECO:0007669"/>
    <property type="project" value="TreeGrafter"/>
</dbReference>
<dbReference type="Gene3D" id="3.40.50.10810">
    <property type="entry name" value="Tandem AAA-ATPase domain"/>
    <property type="match status" value="1"/>
</dbReference>
<dbReference type="Gene3D" id="3.30.70.2330">
    <property type="match status" value="1"/>
</dbReference>
<dbReference type="InterPro" id="IPR013083">
    <property type="entry name" value="Znf_RING/FYVE/PHD"/>
</dbReference>
<evidence type="ECO:0000256" key="1">
    <source>
        <dbReference type="ARBA" id="ARBA00004123"/>
    </source>
</evidence>
<dbReference type="InterPro" id="IPR001650">
    <property type="entry name" value="Helicase_C-like"/>
</dbReference>
<evidence type="ECO:0000256" key="9">
    <source>
        <dbReference type="ARBA" id="ARBA00022840"/>
    </source>
</evidence>
<evidence type="ECO:0000256" key="3">
    <source>
        <dbReference type="ARBA" id="ARBA00022723"/>
    </source>
</evidence>
<dbReference type="Gene3D" id="3.30.40.10">
    <property type="entry name" value="Zinc/RING finger domain, C3HC4 (zinc finger)"/>
    <property type="match status" value="1"/>
</dbReference>